<keyword evidence="2" id="KW-0472">Membrane</keyword>
<protein>
    <submittedName>
        <fullName evidence="4">VanZ family protein</fullName>
    </submittedName>
</protein>
<feature type="transmembrane region" description="Helical" evidence="2">
    <location>
        <begin position="156"/>
        <end position="174"/>
    </location>
</feature>
<reference evidence="4 5" key="1">
    <citation type="submission" date="2023-11" db="EMBL/GenBank/DDBJ databases">
        <title>Draft genome sequence of Microbacterium arthrosphaerae JCM 30492.</title>
        <authorList>
            <person name="Zhang G."/>
            <person name="Ding Y."/>
        </authorList>
    </citation>
    <scope>NUCLEOTIDE SEQUENCE [LARGE SCALE GENOMIC DNA]</scope>
    <source>
        <strain evidence="4 5">JCM 30492</strain>
    </source>
</reference>
<evidence type="ECO:0000256" key="1">
    <source>
        <dbReference type="SAM" id="MobiDB-lite"/>
    </source>
</evidence>
<sequence>MTATTETSPSAPHAADRVNRGLVAGLFGVYLVLLAWLVLFKLDVPVVGGVTRSIKLVPFVAGQGFGASVPAEVVANVLIFVPFGAYLALLAPARSLPRITATLAGASFALESVQFVLAVGSSDVTDVLVNTAGGLAGCGLVAVVRRTFGVRGVQRALAVGTVIAVLASAAFVASPTRYGPPPDGPRPPQHSGTERLAP</sequence>
<feature type="domain" description="VanZ-like" evidence="3">
    <location>
        <begin position="27"/>
        <end position="144"/>
    </location>
</feature>
<dbReference type="RefSeq" id="WP_318354765.1">
    <property type="nucleotide sequence ID" value="NZ_JAWQEV010000006.1"/>
</dbReference>
<feature type="compositionally biased region" description="Pro residues" evidence="1">
    <location>
        <begin position="178"/>
        <end position="188"/>
    </location>
</feature>
<evidence type="ECO:0000313" key="5">
    <source>
        <dbReference type="Proteomes" id="UP001283109"/>
    </source>
</evidence>
<evidence type="ECO:0000259" key="3">
    <source>
        <dbReference type="Pfam" id="PF04892"/>
    </source>
</evidence>
<dbReference type="Proteomes" id="UP001283109">
    <property type="component" value="Unassembled WGS sequence"/>
</dbReference>
<feature type="region of interest" description="Disordered" evidence="1">
    <location>
        <begin position="177"/>
        <end position="198"/>
    </location>
</feature>
<evidence type="ECO:0000256" key="2">
    <source>
        <dbReference type="SAM" id="Phobius"/>
    </source>
</evidence>
<proteinExistence type="predicted"/>
<dbReference type="PANTHER" id="PTHR36834:SF1">
    <property type="entry name" value="INTEGRAL MEMBRANE PROTEIN"/>
    <property type="match status" value="1"/>
</dbReference>
<feature type="transmembrane region" description="Helical" evidence="2">
    <location>
        <begin position="21"/>
        <end position="39"/>
    </location>
</feature>
<gene>
    <name evidence="4" type="ORF">R8Z58_15910</name>
</gene>
<comment type="caution">
    <text evidence="4">The sequence shown here is derived from an EMBL/GenBank/DDBJ whole genome shotgun (WGS) entry which is preliminary data.</text>
</comment>
<dbReference type="InterPro" id="IPR006976">
    <property type="entry name" value="VanZ-like"/>
</dbReference>
<evidence type="ECO:0000313" key="4">
    <source>
        <dbReference type="EMBL" id="MDW4574266.1"/>
    </source>
</evidence>
<organism evidence="4 5">
    <name type="scientific">Microbacterium arthrosphaerae</name>
    <dbReference type="NCBI Taxonomy" id="792652"/>
    <lineage>
        <taxon>Bacteria</taxon>
        <taxon>Bacillati</taxon>
        <taxon>Actinomycetota</taxon>
        <taxon>Actinomycetes</taxon>
        <taxon>Micrococcales</taxon>
        <taxon>Microbacteriaceae</taxon>
        <taxon>Microbacterium</taxon>
    </lineage>
</organism>
<name>A0ABU4H4K2_9MICO</name>
<accession>A0ABU4H4K2</accession>
<dbReference type="PANTHER" id="PTHR36834">
    <property type="entry name" value="MEMBRANE PROTEIN-RELATED"/>
    <property type="match status" value="1"/>
</dbReference>
<feature type="transmembrane region" description="Helical" evidence="2">
    <location>
        <begin position="127"/>
        <end position="144"/>
    </location>
</feature>
<keyword evidence="5" id="KW-1185">Reference proteome</keyword>
<feature type="transmembrane region" description="Helical" evidence="2">
    <location>
        <begin position="73"/>
        <end position="91"/>
    </location>
</feature>
<dbReference type="Pfam" id="PF04892">
    <property type="entry name" value="VanZ"/>
    <property type="match status" value="1"/>
</dbReference>
<dbReference type="InterPro" id="IPR053150">
    <property type="entry name" value="Teicoplanin_resist-assoc"/>
</dbReference>
<dbReference type="EMBL" id="JAWQEV010000006">
    <property type="protein sequence ID" value="MDW4574266.1"/>
    <property type="molecule type" value="Genomic_DNA"/>
</dbReference>
<keyword evidence="2" id="KW-0812">Transmembrane</keyword>
<feature type="transmembrane region" description="Helical" evidence="2">
    <location>
        <begin position="103"/>
        <end position="121"/>
    </location>
</feature>
<keyword evidence="2" id="KW-1133">Transmembrane helix</keyword>